<dbReference type="PROSITE" id="PS50878">
    <property type="entry name" value="RT_POL"/>
    <property type="match status" value="1"/>
</dbReference>
<evidence type="ECO:0000313" key="2">
    <source>
        <dbReference type="EMBL" id="KAL0011430.1"/>
    </source>
</evidence>
<dbReference type="Pfam" id="PF00078">
    <property type="entry name" value="RVT_1"/>
    <property type="match status" value="1"/>
</dbReference>
<dbReference type="InterPro" id="IPR043502">
    <property type="entry name" value="DNA/RNA_pol_sf"/>
</dbReference>
<evidence type="ECO:0000313" key="3">
    <source>
        <dbReference type="Proteomes" id="UP001459277"/>
    </source>
</evidence>
<dbReference type="Pfam" id="PF13966">
    <property type="entry name" value="zf-RVT"/>
    <property type="match status" value="1"/>
</dbReference>
<sequence length="757" mass="86166">MAIKLDLQKAYDRVSWDFIHSVLLHLGFNEVFANWILNCMSSVSFEVLVNGGKSESFKPSRGLRQGDPLSPYLFILGQEILSRMLDIELRQRNICGIRTSRSGPIITHVMYADDIILFSKASKKDATTINHILNKYCSWSGQQVNKEKSGNFFSKHTQSNTRRSLKCILQMKSLKKDTVYLGAPLLLSRAPAKDFTYLQSKLESKLTGWRTKCLSWAGRRTLICSVAQSIPNYSMSTFNIPKKVCDNLDSLSRRFWWNPMKSEGKFLAWRSWDKLCYPKSQGGLGFKKAKDINNALLAKLAWMIASKRDSLCMNILRSKYRISEDWLHSEPPKRASPIWKAIEMAKKIIVRGACYSIGNGASINVWTDPWVPWIEGFIPTPKEEVYSQHPTRVSHLIDPDLHCWKHNLVKELFNPPLAQAILSIPIPSRPLPDKLIWTPDPKGNFSVKSAYHASRSHLPPLTPDGICWNKLWKLNLPERLKMLLWRIGVNAIPTKENLLTRFHISDTSCLFCKDSIESSNHLFFNCVASRSFWFAVCWGLRTENLAISQPEDIIKFILNPPNFPCESVDNGRISPRLAFTIEEIWRARNRVLHQNCAWDVSSSVRLVQTRCLEFSTILSPPAAHSLPLPVSVWSPPSAGYIKINIDAAISDTYAAIAVVARDHHGVPIKIWARLIKETFPLKAEMAALLWAVQLAKMENWSCVIIEGDAKIIINFLNNTWYLKISLNPMMCMALPGLHEVHDNLRLPSKTFGFLSPQ</sequence>
<dbReference type="InterPro" id="IPR012337">
    <property type="entry name" value="RNaseH-like_sf"/>
</dbReference>
<evidence type="ECO:0000259" key="1">
    <source>
        <dbReference type="PROSITE" id="PS50878"/>
    </source>
</evidence>
<dbReference type="InterPro" id="IPR036397">
    <property type="entry name" value="RNaseH_sf"/>
</dbReference>
<dbReference type="CDD" id="cd06222">
    <property type="entry name" value="RNase_H_like"/>
    <property type="match status" value="1"/>
</dbReference>
<dbReference type="InterPro" id="IPR044730">
    <property type="entry name" value="RNase_H-like_dom_plant"/>
</dbReference>
<name>A0AAW2DL59_9ROSI</name>
<dbReference type="EMBL" id="JAZDWU010000002">
    <property type="protein sequence ID" value="KAL0011430.1"/>
    <property type="molecule type" value="Genomic_DNA"/>
</dbReference>
<dbReference type="PANTHER" id="PTHR33116:SF86">
    <property type="entry name" value="REVERSE TRANSCRIPTASE DOMAIN-CONTAINING PROTEIN"/>
    <property type="match status" value="1"/>
</dbReference>
<protein>
    <recommendedName>
        <fullName evidence="1">Reverse transcriptase domain-containing protein</fullName>
    </recommendedName>
</protein>
<dbReference type="PANTHER" id="PTHR33116">
    <property type="entry name" value="REVERSE TRANSCRIPTASE ZINC-BINDING DOMAIN-CONTAINING PROTEIN-RELATED-RELATED"/>
    <property type="match status" value="1"/>
</dbReference>
<gene>
    <name evidence="2" type="ORF">SO802_006538</name>
</gene>
<dbReference type="SUPFAM" id="SSF53098">
    <property type="entry name" value="Ribonuclease H-like"/>
    <property type="match status" value="1"/>
</dbReference>
<reference evidence="2 3" key="1">
    <citation type="submission" date="2024-01" db="EMBL/GenBank/DDBJ databases">
        <title>A telomere-to-telomere, gap-free genome of sweet tea (Lithocarpus litseifolius).</title>
        <authorList>
            <person name="Zhou J."/>
        </authorList>
    </citation>
    <scope>NUCLEOTIDE SEQUENCE [LARGE SCALE GENOMIC DNA]</scope>
    <source>
        <strain evidence="2">Zhou-2022a</strain>
        <tissue evidence="2">Leaf</tissue>
    </source>
</reference>
<dbReference type="Gene3D" id="3.30.420.10">
    <property type="entry name" value="Ribonuclease H-like superfamily/Ribonuclease H"/>
    <property type="match status" value="1"/>
</dbReference>
<accession>A0AAW2DL59</accession>
<dbReference type="SUPFAM" id="SSF56672">
    <property type="entry name" value="DNA/RNA polymerases"/>
    <property type="match status" value="1"/>
</dbReference>
<dbReference type="InterPro" id="IPR000477">
    <property type="entry name" value="RT_dom"/>
</dbReference>
<dbReference type="InterPro" id="IPR002156">
    <property type="entry name" value="RNaseH_domain"/>
</dbReference>
<dbReference type="Proteomes" id="UP001459277">
    <property type="component" value="Unassembled WGS sequence"/>
</dbReference>
<dbReference type="GO" id="GO:0004523">
    <property type="term" value="F:RNA-DNA hybrid ribonuclease activity"/>
    <property type="evidence" value="ECO:0007669"/>
    <property type="project" value="InterPro"/>
</dbReference>
<comment type="caution">
    <text evidence="2">The sequence shown here is derived from an EMBL/GenBank/DDBJ whole genome shotgun (WGS) entry which is preliminary data.</text>
</comment>
<dbReference type="GO" id="GO:0003676">
    <property type="term" value="F:nucleic acid binding"/>
    <property type="evidence" value="ECO:0007669"/>
    <property type="project" value="InterPro"/>
</dbReference>
<organism evidence="2 3">
    <name type="scientific">Lithocarpus litseifolius</name>
    <dbReference type="NCBI Taxonomy" id="425828"/>
    <lineage>
        <taxon>Eukaryota</taxon>
        <taxon>Viridiplantae</taxon>
        <taxon>Streptophyta</taxon>
        <taxon>Embryophyta</taxon>
        <taxon>Tracheophyta</taxon>
        <taxon>Spermatophyta</taxon>
        <taxon>Magnoliopsida</taxon>
        <taxon>eudicotyledons</taxon>
        <taxon>Gunneridae</taxon>
        <taxon>Pentapetalae</taxon>
        <taxon>rosids</taxon>
        <taxon>fabids</taxon>
        <taxon>Fagales</taxon>
        <taxon>Fagaceae</taxon>
        <taxon>Lithocarpus</taxon>
    </lineage>
</organism>
<keyword evidence="3" id="KW-1185">Reference proteome</keyword>
<feature type="domain" description="Reverse transcriptase" evidence="1">
    <location>
        <begin position="1"/>
        <end position="185"/>
    </location>
</feature>
<dbReference type="AlphaFoldDB" id="A0AAW2DL59"/>
<dbReference type="Pfam" id="PF13456">
    <property type="entry name" value="RVT_3"/>
    <property type="match status" value="1"/>
</dbReference>
<proteinExistence type="predicted"/>
<dbReference type="InterPro" id="IPR026960">
    <property type="entry name" value="RVT-Znf"/>
</dbReference>